<dbReference type="EMBL" id="QDEB01016273">
    <property type="protein sequence ID" value="RZC41526.1"/>
    <property type="molecule type" value="Genomic_DNA"/>
</dbReference>
<dbReference type="PANTHER" id="PTHR34825">
    <property type="entry name" value="CONSERVED PROTEIN, WITH A WEAK D-GALACTARATE DEHYDRATASE/ALTRONATE HYDROLASE DOMAIN"/>
    <property type="match status" value="1"/>
</dbReference>
<dbReference type="OrthoDB" id="10057079at2759"/>
<gene>
    <name evidence="1" type="ORF">BDFB_010391</name>
</gene>
<dbReference type="Proteomes" id="UP000292052">
    <property type="component" value="Unassembled WGS sequence"/>
</dbReference>
<name>A0A482W8Q8_ASBVE</name>
<comment type="caution">
    <text evidence="1">The sequence shown here is derived from an EMBL/GenBank/DDBJ whole genome shotgun (WGS) entry which is preliminary data.</text>
</comment>
<proteinExistence type="predicted"/>
<evidence type="ECO:0000313" key="2">
    <source>
        <dbReference type="Proteomes" id="UP000292052"/>
    </source>
</evidence>
<dbReference type="AlphaFoldDB" id="A0A482W8Q8"/>
<reference evidence="1 2" key="1">
    <citation type="submission" date="2017-03" db="EMBL/GenBank/DDBJ databases">
        <title>Genome of the blue death feigning beetle - Asbolus verrucosus.</title>
        <authorList>
            <person name="Rider S.D."/>
        </authorList>
    </citation>
    <scope>NUCLEOTIDE SEQUENCE [LARGE SCALE GENOMIC DNA]</scope>
    <source>
        <strain evidence="1">Butters</strain>
        <tissue evidence="1">Head and leg muscle</tissue>
    </source>
</reference>
<sequence>MLIEELLQQEPTYVMMFAPSKFGKTVNLNMISLFCDIEDKNTKTKEDVTKDPIMQKLRSNPLENMKDCRAKNELTAILYCAMEVKEVYLENQYLANSKEFRSDNSEHDLLKQTCIDWLSYSDDKLKSLSVMQVTRGLENLIKSLRIHWGRLPVFLVDQIDKPCVAAMEYGVFEQQVCEAGTITTDVIFTSLPMQDSTDSLQENLDELCEDFKCIFKSMQCESEASICSHILAILKYYADYEKEDIVKLLPGKINPEERSSRKAGTGRDLELLKSPQIEHYVLVGLAVDGDYTTHMLVFQDTADWENVIQVNPENHVAKLISTKIKMAVV</sequence>
<keyword evidence="2" id="KW-1185">Reference proteome</keyword>
<dbReference type="PANTHER" id="PTHR34825:SF1">
    <property type="entry name" value="AAA-ATPASE-LIKE DOMAIN-CONTAINING PROTEIN"/>
    <property type="match status" value="1"/>
</dbReference>
<accession>A0A482W8Q8</accession>
<protein>
    <submittedName>
        <fullName evidence="1">Uncharacterized protein</fullName>
    </submittedName>
</protein>
<organism evidence="1 2">
    <name type="scientific">Asbolus verrucosus</name>
    <name type="common">Desert ironclad beetle</name>
    <dbReference type="NCBI Taxonomy" id="1661398"/>
    <lineage>
        <taxon>Eukaryota</taxon>
        <taxon>Metazoa</taxon>
        <taxon>Ecdysozoa</taxon>
        <taxon>Arthropoda</taxon>
        <taxon>Hexapoda</taxon>
        <taxon>Insecta</taxon>
        <taxon>Pterygota</taxon>
        <taxon>Neoptera</taxon>
        <taxon>Endopterygota</taxon>
        <taxon>Coleoptera</taxon>
        <taxon>Polyphaga</taxon>
        <taxon>Cucujiformia</taxon>
        <taxon>Tenebrionidae</taxon>
        <taxon>Pimeliinae</taxon>
        <taxon>Asbolus</taxon>
    </lineage>
</organism>
<evidence type="ECO:0000313" key="1">
    <source>
        <dbReference type="EMBL" id="RZC41526.1"/>
    </source>
</evidence>